<evidence type="ECO:0000313" key="2">
    <source>
        <dbReference type="EMBL" id="KAF2864244.1"/>
    </source>
</evidence>
<evidence type="ECO:0000313" key="3">
    <source>
        <dbReference type="Proteomes" id="UP000799421"/>
    </source>
</evidence>
<accession>A0A6A7C9P9</accession>
<proteinExistence type="predicted"/>
<dbReference type="OrthoDB" id="4332274at2759"/>
<dbReference type="Proteomes" id="UP000799421">
    <property type="component" value="Unassembled WGS sequence"/>
</dbReference>
<dbReference type="AlphaFoldDB" id="A0A6A7C9P9"/>
<reference evidence="2" key="1">
    <citation type="journal article" date="2020" name="Stud. Mycol.">
        <title>101 Dothideomycetes genomes: a test case for predicting lifestyles and emergence of pathogens.</title>
        <authorList>
            <person name="Haridas S."/>
            <person name="Albert R."/>
            <person name="Binder M."/>
            <person name="Bloem J."/>
            <person name="Labutti K."/>
            <person name="Salamov A."/>
            <person name="Andreopoulos B."/>
            <person name="Baker S."/>
            <person name="Barry K."/>
            <person name="Bills G."/>
            <person name="Bluhm B."/>
            <person name="Cannon C."/>
            <person name="Castanera R."/>
            <person name="Culley D."/>
            <person name="Daum C."/>
            <person name="Ezra D."/>
            <person name="Gonzalez J."/>
            <person name="Henrissat B."/>
            <person name="Kuo A."/>
            <person name="Liang C."/>
            <person name="Lipzen A."/>
            <person name="Lutzoni F."/>
            <person name="Magnuson J."/>
            <person name="Mondo S."/>
            <person name="Nolan M."/>
            <person name="Ohm R."/>
            <person name="Pangilinan J."/>
            <person name="Park H.-J."/>
            <person name="Ramirez L."/>
            <person name="Alfaro M."/>
            <person name="Sun H."/>
            <person name="Tritt A."/>
            <person name="Yoshinaga Y."/>
            <person name="Zwiers L.-H."/>
            <person name="Turgeon B."/>
            <person name="Goodwin S."/>
            <person name="Spatafora J."/>
            <person name="Crous P."/>
            <person name="Grigoriev I."/>
        </authorList>
    </citation>
    <scope>NUCLEOTIDE SEQUENCE</scope>
    <source>
        <strain evidence="2">CBS 480.64</strain>
    </source>
</reference>
<sequence>LPSSYTRGDQHVRKLYQDSMEIVRCFGKPSLFITMTANPQWPGIVGNLAPGCTAQDDPALKATVIALKRRALDEQAQNPFWGSC</sequence>
<dbReference type="InterPro" id="IPR025476">
    <property type="entry name" value="Helitron_helicase-like"/>
</dbReference>
<dbReference type="Pfam" id="PF14214">
    <property type="entry name" value="Helitron_like_N"/>
    <property type="match status" value="1"/>
</dbReference>
<evidence type="ECO:0000259" key="1">
    <source>
        <dbReference type="Pfam" id="PF14214"/>
    </source>
</evidence>
<name>A0A6A7C9P9_9PEZI</name>
<protein>
    <recommendedName>
        <fullName evidence="1">Helitron helicase-like domain-containing protein</fullName>
    </recommendedName>
</protein>
<feature type="non-terminal residue" evidence="2">
    <location>
        <position position="1"/>
    </location>
</feature>
<feature type="domain" description="Helitron helicase-like" evidence="1">
    <location>
        <begin position="1"/>
        <end position="72"/>
    </location>
</feature>
<dbReference type="EMBL" id="MU005958">
    <property type="protein sequence ID" value="KAF2864244.1"/>
    <property type="molecule type" value="Genomic_DNA"/>
</dbReference>
<keyword evidence="3" id="KW-1185">Reference proteome</keyword>
<gene>
    <name evidence="2" type="ORF">K470DRAFT_209067</name>
</gene>
<organism evidence="2 3">
    <name type="scientific">Piedraia hortae CBS 480.64</name>
    <dbReference type="NCBI Taxonomy" id="1314780"/>
    <lineage>
        <taxon>Eukaryota</taxon>
        <taxon>Fungi</taxon>
        <taxon>Dikarya</taxon>
        <taxon>Ascomycota</taxon>
        <taxon>Pezizomycotina</taxon>
        <taxon>Dothideomycetes</taxon>
        <taxon>Dothideomycetidae</taxon>
        <taxon>Capnodiales</taxon>
        <taxon>Piedraiaceae</taxon>
        <taxon>Piedraia</taxon>
    </lineage>
</organism>